<reference evidence="2 3" key="1">
    <citation type="submission" date="2020-07" db="EMBL/GenBank/DDBJ databases">
        <title>Sequencing the genomes of 1000 actinobacteria strains.</title>
        <authorList>
            <person name="Klenk H.-P."/>
        </authorList>
    </citation>
    <scope>NUCLEOTIDE SEQUENCE [LARGE SCALE GENOMIC DNA]</scope>
    <source>
        <strain evidence="2 3">DSM 23737</strain>
    </source>
</reference>
<feature type="compositionally biased region" description="Basic and acidic residues" evidence="1">
    <location>
        <begin position="1"/>
        <end position="12"/>
    </location>
</feature>
<dbReference type="AlphaFoldDB" id="A0A7W3JSA5"/>
<evidence type="ECO:0000256" key="1">
    <source>
        <dbReference type="SAM" id="MobiDB-lite"/>
    </source>
</evidence>
<comment type="caution">
    <text evidence="2">The sequence shown here is derived from an EMBL/GenBank/DDBJ whole genome shotgun (WGS) entry which is preliminary data.</text>
</comment>
<evidence type="ECO:0000313" key="2">
    <source>
        <dbReference type="EMBL" id="MBA8828328.1"/>
    </source>
</evidence>
<feature type="compositionally biased region" description="Basic and acidic residues" evidence="1">
    <location>
        <begin position="19"/>
        <end position="32"/>
    </location>
</feature>
<gene>
    <name evidence="2" type="ORF">FB555_000399</name>
</gene>
<accession>A0A7W3JSA5</accession>
<organism evidence="2 3">
    <name type="scientific">Alpinimonas psychrophila</name>
    <dbReference type="NCBI Taxonomy" id="748908"/>
    <lineage>
        <taxon>Bacteria</taxon>
        <taxon>Bacillati</taxon>
        <taxon>Actinomycetota</taxon>
        <taxon>Actinomycetes</taxon>
        <taxon>Micrococcales</taxon>
        <taxon>Microbacteriaceae</taxon>
        <taxon>Alpinimonas</taxon>
    </lineage>
</organism>
<name>A0A7W3JSA5_9MICO</name>
<dbReference type="Proteomes" id="UP000524237">
    <property type="component" value="Unassembled WGS sequence"/>
</dbReference>
<proteinExistence type="predicted"/>
<evidence type="ECO:0000313" key="3">
    <source>
        <dbReference type="Proteomes" id="UP000524237"/>
    </source>
</evidence>
<feature type="region of interest" description="Disordered" evidence="1">
    <location>
        <begin position="1"/>
        <end position="38"/>
    </location>
</feature>
<keyword evidence="3" id="KW-1185">Reference proteome</keyword>
<dbReference type="EMBL" id="JACGWU010000001">
    <property type="protein sequence ID" value="MBA8828328.1"/>
    <property type="molecule type" value="Genomic_DNA"/>
</dbReference>
<protein>
    <submittedName>
        <fullName evidence="2">Uncharacterized protein</fullName>
    </submittedName>
</protein>
<sequence length="38" mass="4190">MAERVDKKKETGKTAASKTLKEKRADKKDKAAAKSRQG</sequence>